<proteinExistence type="predicted"/>
<accession>A0AAW5K6S9</accession>
<evidence type="ECO:0000313" key="1">
    <source>
        <dbReference type="EMBL" id="MCQ4813583.1"/>
    </source>
</evidence>
<dbReference type="Proteomes" id="UP001205919">
    <property type="component" value="Unassembled WGS sequence"/>
</dbReference>
<reference evidence="1 2" key="1">
    <citation type="submission" date="2022-06" db="EMBL/GenBank/DDBJ databases">
        <title>Isolation of gut microbiota from human fecal samples.</title>
        <authorList>
            <person name="Pamer E.G."/>
            <person name="Barat B."/>
            <person name="Waligurski E."/>
            <person name="Medina S."/>
            <person name="Paddock L."/>
            <person name="Mostad J."/>
        </authorList>
    </citation>
    <scope>NUCLEOTIDE SEQUENCE [LARGE SCALE GENOMIC DNA]</scope>
    <source>
        <strain evidence="1 2">DFI.9.90</strain>
    </source>
</reference>
<protein>
    <submittedName>
        <fullName evidence="1">Uncharacterized protein</fullName>
    </submittedName>
</protein>
<dbReference type="AlphaFoldDB" id="A0AAW5K6S9"/>
<gene>
    <name evidence="1" type="ORF">NE630_03975</name>
</gene>
<sequence length="63" mass="7179">MNETRKAVTKELTRLVTVADHRMACFDGGGDSKDLDEAMRAYKRIRELCESQLVLIAAARMHR</sequence>
<comment type="caution">
    <text evidence="1">The sequence shown here is derived from an EMBL/GenBank/DDBJ whole genome shotgun (WGS) entry which is preliminary data.</text>
</comment>
<organism evidence="1 2">
    <name type="scientific">Cloacibacillus evryensis</name>
    <dbReference type="NCBI Taxonomy" id="508460"/>
    <lineage>
        <taxon>Bacteria</taxon>
        <taxon>Thermotogati</taxon>
        <taxon>Synergistota</taxon>
        <taxon>Synergistia</taxon>
        <taxon>Synergistales</taxon>
        <taxon>Synergistaceae</taxon>
        <taxon>Cloacibacillus</taxon>
    </lineage>
</organism>
<evidence type="ECO:0000313" key="2">
    <source>
        <dbReference type="Proteomes" id="UP001205919"/>
    </source>
</evidence>
<dbReference type="RefSeq" id="WP_256181618.1">
    <property type="nucleotide sequence ID" value="NZ_JANFYT010000006.1"/>
</dbReference>
<name>A0AAW5K6S9_9BACT</name>
<dbReference type="EMBL" id="JANFYT010000006">
    <property type="protein sequence ID" value="MCQ4813583.1"/>
    <property type="molecule type" value="Genomic_DNA"/>
</dbReference>
<keyword evidence="2" id="KW-1185">Reference proteome</keyword>